<protein>
    <submittedName>
        <fullName evidence="3">Glucose 1-dehydrogenase</fullName>
        <ecNumber evidence="3">1.1.1.47</ecNumber>
    </submittedName>
</protein>
<dbReference type="PANTHER" id="PTHR43477">
    <property type="entry name" value="DIHYDROANTICAPSIN 7-DEHYDROGENASE"/>
    <property type="match status" value="1"/>
</dbReference>
<dbReference type="CDD" id="cd05233">
    <property type="entry name" value="SDR_c"/>
    <property type="match status" value="1"/>
</dbReference>
<evidence type="ECO:0000313" key="4">
    <source>
        <dbReference type="Proteomes" id="UP001485459"/>
    </source>
</evidence>
<evidence type="ECO:0000256" key="1">
    <source>
        <dbReference type="ARBA" id="ARBA00006484"/>
    </source>
</evidence>
<proteinExistence type="inferred from homology"/>
<dbReference type="Gene3D" id="3.40.50.720">
    <property type="entry name" value="NAD(P)-binding Rossmann-like Domain"/>
    <property type="match status" value="1"/>
</dbReference>
<dbReference type="EMBL" id="CP149822">
    <property type="protein sequence ID" value="WZN42786.1"/>
    <property type="molecule type" value="Genomic_DNA"/>
</dbReference>
<dbReference type="NCBIfam" id="NF005559">
    <property type="entry name" value="PRK07231.1"/>
    <property type="match status" value="1"/>
</dbReference>
<dbReference type="EC" id="1.1.1.47" evidence="3"/>
<evidence type="ECO:0000313" key="3">
    <source>
        <dbReference type="EMBL" id="WZN42786.1"/>
    </source>
</evidence>
<dbReference type="InterPro" id="IPR036291">
    <property type="entry name" value="NAD(P)-bd_dom_sf"/>
</dbReference>
<dbReference type="Pfam" id="PF13561">
    <property type="entry name" value="adh_short_C2"/>
    <property type="match status" value="1"/>
</dbReference>
<dbReference type="PROSITE" id="PS00061">
    <property type="entry name" value="ADH_SHORT"/>
    <property type="match status" value="1"/>
</dbReference>
<dbReference type="InterPro" id="IPR002347">
    <property type="entry name" value="SDR_fam"/>
</dbReference>
<comment type="similarity">
    <text evidence="1">Belongs to the short-chain dehydrogenases/reductases (SDR) family.</text>
</comment>
<dbReference type="GO" id="GO:0047936">
    <property type="term" value="F:glucose 1-dehydrogenase [NAD(P)+] activity"/>
    <property type="evidence" value="ECO:0007669"/>
    <property type="project" value="UniProtKB-EC"/>
</dbReference>
<dbReference type="Proteomes" id="UP001485459">
    <property type="component" value="Chromosome"/>
</dbReference>
<name>A0ABZ2YSK9_9BACT</name>
<dbReference type="RefSeq" id="WP_341837615.1">
    <property type="nucleotide sequence ID" value="NZ_CP149822.1"/>
</dbReference>
<organism evidence="3 4">
    <name type="scientific">Chitinophaga pollutisoli</name>
    <dbReference type="NCBI Taxonomy" id="3133966"/>
    <lineage>
        <taxon>Bacteria</taxon>
        <taxon>Pseudomonadati</taxon>
        <taxon>Bacteroidota</taxon>
        <taxon>Chitinophagia</taxon>
        <taxon>Chitinophagales</taxon>
        <taxon>Chitinophagaceae</taxon>
        <taxon>Chitinophaga</taxon>
    </lineage>
</organism>
<dbReference type="PRINTS" id="PR00081">
    <property type="entry name" value="GDHRDH"/>
</dbReference>
<evidence type="ECO:0000256" key="2">
    <source>
        <dbReference type="ARBA" id="ARBA00023002"/>
    </source>
</evidence>
<dbReference type="PANTHER" id="PTHR43477:SF1">
    <property type="entry name" value="DIHYDROANTICAPSIN 7-DEHYDROGENASE"/>
    <property type="match status" value="1"/>
</dbReference>
<accession>A0ABZ2YSK9</accession>
<sequence length="260" mass="27068">MSLFRLDGKTAVVTGAGSGIGQAVAKAFAQAGATVHVLELNEAAGKVTADEIVAEGGKALVHAVNVADQDAVVSVMNHIAASAGKLDILVNCAGIAHVGNLENTAEADFDRVFNVNVKGTYNCMYAVIGQMKSQGGGVILNIASIASSVGIPDRFAYSMSKGAVLTMTLSTAKDYLAAGIRVNCISPARVHTPFVDGFIAKNYPGREAEMFEKLSKTQPIGRMAKPVEVAHLALYLCSDEAGFITGCDYPIDGGFIKLNN</sequence>
<reference evidence="4" key="1">
    <citation type="submission" date="2024-03" db="EMBL/GenBank/DDBJ databases">
        <title>Chitinophaga horti sp. nov., isolated from garden soil.</title>
        <authorList>
            <person name="Lee D.S."/>
            <person name="Han D.M."/>
            <person name="Baek J.H."/>
            <person name="Choi D.G."/>
            <person name="Jeon J.H."/>
            <person name="Jeon C.O."/>
        </authorList>
    </citation>
    <scope>NUCLEOTIDE SEQUENCE [LARGE SCALE GENOMIC DNA]</scope>
    <source>
        <strain evidence="4">GPA1</strain>
    </source>
</reference>
<dbReference type="SUPFAM" id="SSF51735">
    <property type="entry name" value="NAD(P)-binding Rossmann-fold domains"/>
    <property type="match status" value="1"/>
</dbReference>
<dbReference type="PRINTS" id="PR00080">
    <property type="entry name" value="SDRFAMILY"/>
</dbReference>
<dbReference type="InterPro" id="IPR051122">
    <property type="entry name" value="SDR_DHRS6-like"/>
</dbReference>
<gene>
    <name evidence="3" type="ORF">WJU16_07030</name>
</gene>
<keyword evidence="4" id="KW-1185">Reference proteome</keyword>
<dbReference type="InterPro" id="IPR020904">
    <property type="entry name" value="Sc_DH/Rdtase_CS"/>
</dbReference>
<keyword evidence="2 3" id="KW-0560">Oxidoreductase</keyword>